<sequence length="258" mass="27765">MTVSLIVVFVVLALLLVVGIVVARKFVISTDDSDGPIGTLIAPCVLSIYLIALAMGLVIGWENNRGAEDGSVAEAGHATALYWNTTALPAEEGARVRADVRDYARAIIREDWPAMVERRELDQDASAALDDLRISVARIASDDPAAAVESMHARQNVTDLVQSRVRRADSTGDHIPRFVTLATAVSGLAVVVLPFGMQVRGSRTRVFWAMVNLVFVAAMLVVLLFMDNPYSGVLATEPEAFQDALQDFDRIDATIAGG</sequence>
<accession>A0A0C2JLK1</accession>
<dbReference type="STRING" id="183763.LP52_16710"/>
<evidence type="ECO:0000313" key="2">
    <source>
        <dbReference type="Proteomes" id="UP000031675"/>
    </source>
</evidence>
<dbReference type="Pfam" id="PF14023">
    <property type="entry name" value="Bestrophin-like"/>
    <property type="match status" value="1"/>
</dbReference>
<protein>
    <recommendedName>
        <fullName evidence="3">DUF4239 domain-containing protein</fullName>
    </recommendedName>
</protein>
<gene>
    <name evidence="1" type="ORF">LP52_16710</name>
</gene>
<dbReference type="AlphaFoldDB" id="A0A0C2JLK1"/>
<evidence type="ECO:0000313" key="1">
    <source>
        <dbReference type="EMBL" id="KIH97707.1"/>
    </source>
</evidence>
<organism evidence="1 2">
    <name type="scientific">Streptomonospora alba</name>
    <dbReference type="NCBI Taxonomy" id="183763"/>
    <lineage>
        <taxon>Bacteria</taxon>
        <taxon>Bacillati</taxon>
        <taxon>Actinomycetota</taxon>
        <taxon>Actinomycetes</taxon>
        <taxon>Streptosporangiales</taxon>
        <taxon>Nocardiopsidaceae</taxon>
        <taxon>Streptomonospora</taxon>
    </lineage>
</organism>
<name>A0A0C2JLK1_9ACTN</name>
<proteinExistence type="predicted"/>
<evidence type="ECO:0008006" key="3">
    <source>
        <dbReference type="Google" id="ProtNLM"/>
    </source>
</evidence>
<keyword evidence="2" id="KW-1185">Reference proteome</keyword>
<dbReference type="Proteomes" id="UP000031675">
    <property type="component" value="Unassembled WGS sequence"/>
</dbReference>
<dbReference type="RefSeq" id="WP_040274832.1">
    <property type="nucleotide sequence ID" value="NZ_JROO01000032.1"/>
</dbReference>
<dbReference type="OrthoDB" id="3427059at2"/>
<reference evidence="2" key="1">
    <citation type="journal article" date="2015" name="Chem. Biol.">
        <title>Structure, bioactivity, and resistance mechanism of streptomonomicin, an unusual lasso Peptide from an understudied halophilic actinomycete.</title>
        <authorList>
            <person name="Metelev M."/>
            <person name="Tietz J.I."/>
            <person name="Melby J.O."/>
            <person name="Blair P.M."/>
            <person name="Zhu L."/>
            <person name="Livnat I."/>
            <person name="Severinov K."/>
            <person name="Mitchell D.A."/>
        </authorList>
    </citation>
    <scope>NUCLEOTIDE SEQUENCE [LARGE SCALE GENOMIC DNA]</scope>
    <source>
        <strain evidence="2">YIM 90003</strain>
    </source>
</reference>
<dbReference type="InterPro" id="IPR025333">
    <property type="entry name" value="DUF4239"/>
</dbReference>
<dbReference type="EMBL" id="JROO01000032">
    <property type="protein sequence ID" value="KIH97707.1"/>
    <property type="molecule type" value="Genomic_DNA"/>
</dbReference>
<comment type="caution">
    <text evidence="1">The sequence shown here is derived from an EMBL/GenBank/DDBJ whole genome shotgun (WGS) entry which is preliminary data.</text>
</comment>